<organism evidence="1 2">
    <name type="scientific">Microcystis aeruginosa NIES-2520</name>
    <dbReference type="NCBI Taxonomy" id="2303982"/>
    <lineage>
        <taxon>Bacteria</taxon>
        <taxon>Bacillati</taxon>
        <taxon>Cyanobacteriota</taxon>
        <taxon>Cyanophyceae</taxon>
        <taxon>Oscillatoriophycideae</taxon>
        <taxon>Chroococcales</taxon>
        <taxon>Microcystaceae</taxon>
        <taxon>Microcystis</taxon>
    </lineage>
</organism>
<reference evidence="1 2" key="1">
    <citation type="submission" date="2018-09" db="EMBL/GenBank/DDBJ databases">
        <title>Evolutionary history of phycoerythrin pigmentation in the water bloom-forming cyanobacterium Microcystis aeruginosa.</title>
        <authorList>
            <person name="Tanabe Y."/>
            <person name="Tanabe Y."/>
            <person name="Yamaguchi H."/>
        </authorList>
    </citation>
    <scope>NUCLEOTIDE SEQUENCE [LARGE SCALE GENOMIC DNA]</scope>
    <source>
        <strain evidence="1 2">NIES-2520</strain>
    </source>
</reference>
<evidence type="ECO:0000313" key="2">
    <source>
        <dbReference type="Proteomes" id="UP000324917"/>
    </source>
</evidence>
<comment type="caution">
    <text evidence="1">The sequence shown here is derived from an EMBL/GenBank/DDBJ whole genome shotgun (WGS) entry which is preliminary data.</text>
</comment>
<accession>A0A5A5RJD0</accession>
<sequence length="51" mass="5974">MITTLIERETEPILISDLTWREFKAVEQLIERLGLSLSFLDGVLEIRKMLL</sequence>
<name>A0A5A5RJD0_MICAE</name>
<gene>
    <name evidence="1" type="ORF">MiTe_00137</name>
</gene>
<dbReference type="Proteomes" id="UP000324917">
    <property type="component" value="Unassembled WGS sequence"/>
</dbReference>
<dbReference type="AlphaFoldDB" id="A0A5A5RJD0"/>
<protein>
    <submittedName>
        <fullName evidence="1">Uncharacterized protein</fullName>
    </submittedName>
</protein>
<evidence type="ECO:0000313" key="1">
    <source>
        <dbReference type="EMBL" id="GCA73322.1"/>
    </source>
</evidence>
<dbReference type="EMBL" id="BHVP01000001">
    <property type="protein sequence ID" value="GCA73322.1"/>
    <property type="molecule type" value="Genomic_DNA"/>
</dbReference>
<proteinExistence type="predicted"/>